<name>A0A6J4IUF7_9ACTN</name>
<sequence>GPPALRAVPPAPARADRAGAGVRRGAGRRGLGAEDTAADDAVDCPGLADQRAAGVPEAAAGPAGLAEPQRGVAVRRDELAGQPTDRAEPGRVGPGAVPGRVGAVRDPAARGPDVVPADLHGADHLVRPPGAAQLRRGDVAGHGVGQRAAGRHPQRRVRPVLLRRHRRPALRHQRGHRRRVRPGGQRRLPDRQAAQGRQRHLLHRRQRHLADRLAGAHPGRPGHPAGHHAGRPGGRARPGRPGRGRRHGDRPGAQRRHGRRHRLRRGRRAPADPGAVRPPVVAHRPVPVRPPGHAQRWRRGHRLLRDALGRQGRRRRRPPPGAERQVRLQPRHPGPGLLAGRHPHRADRRGAALRPGAAEGARLQHGAQAHQGGAGPLVLLGGPARPDGVAGHAVHAYRRHPVRVRPGQLRVRAAPHGRPAARDHLDRAVGPVQRGLGRVRPGADRGPGQELGPDPAGEQQLRLQLLRLRRWQRRRHRRPHLRRSGQPAAAVRDPGRHARRVRRARAAGRRARVEPRQRLRVRDDVVPGRPHRAVRPGHHRGRSADRVERPVRLHLHPADRRGERGQRPVHVRPAGAEGGRGPGPRGQRLGARRGRRHRTADRPAGLAAGHHPRLHRPVTAARRVARGHLRGQLGPRQARRDLLGPARAVQRLLLLLRVAQRRRLVPAARPVPGPARRPGRQRAVRRRRHLVRPPRPVRRGDLAGVGERARVVPAAPQQRGLAVPQRRPAALRQPGQLRRRRDLERQRPLVAQRRRPAARGALAAGHHARLHRPLPAAPGVPGGHLRDHRRVLGDRQGGRDLRRPARPGRLLLLLVRVPQLSRVLPAARQLPHPPRRRRRHRSLPAGRHLLRPAGFRWRGAPLVQPAVARDPALRGRGLDRRQRRRQPHRQPGQLRPRHHLGRRPGLDPL</sequence>
<gene>
    <name evidence="2" type="ORF">AVDCRST_MAG41-2363</name>
</gene>
<feature type="compositionally biased region" description="Basic and acidic residues" evidence="1">
    <location>
        <begin position="511"/>
        <end position="526"/>
    </location>
</feature>
<feature type="compositionally biased region" description="Low complexity" evidence="1">
    <location>
        <begin position="271"/>
        <end position="285"/>
    </location>
</feature>
<feature type="compositionally biased region" description="Basic residues" evidence="1">
    <location>
        <begin position="497"/>
        <end position="510"/>
    </location>
</feature>
<evidence type="ECO:0000313" key="2">
    <source>
        <dbReference type="EMBL" id="CAA9261006.1"/>
    </source>
</evidence>
<feature type="region of interest" description="Disordered" evidence="1">
    <location>
        <begin position="713"/>
        <end position="803"/>
    </location>
</feature>
<feature type="compositionally biased region" description="Basic residues" evidence="1">
    <location>
        <begin position="197"/>
        <end position="207"/>
    </location>
</feature>
<keyword evidence="2" id="KW-0378">Hydrolase</keyword>
<feature type="compositionally biased region" description="Low complexity" evidence="1">
    <location>
        <begin position="364"/>
        <end position="375"/>
    </location>
</feature>
<feature type="region of interest" description="Disordered" evidence="1">
    <location>
        <begin position="80"/>
        <end position="99"/>
    </location>
</feature>
<feature type="region of interest" description="Disordered" evidence="1">
    <location>
        <begin position="474"/>
        <end position="617"/>
    </location>
</feature>
<feature type="non-terminal residue" evidence="2">
    <location>
        <position position="1"/>
    </location>
</feature>
<feature type="compositionally biased region" description="Basic residues" evidence="1">
    <location>
        <begin position="529"/>
        <end position="541"/>
    </location>
</feature>
<feature type="region of interest" description="Disordered" evidence="1">
    <location>
        <begin position="434"/>
        <end position="459"/>
    </location>
</feature>
<feature type="compositionally biased region" description="Basic residues" evidence="1">
    <location>
        <begin position="237"/>
        <end position="268"/>
    </location>
</feature>
<feature type="region of interest" description="Disordered" evidence="1">
    <location>
        <begin position="826"/>
        <end position="847"/>
    </location>
</feature>
<feature type="compositionally biased region" description="Basic and acidic residues" evidence="1">
    <location>
        <begin position="80"/>
        <end position="89"/>
    </location>
</feature>
<reference evidence="2" key="1">
    <citation type="submission" date="2020-02" db="EMBL/GenBank/DDBJ databases">
        <authorList>
            <person name="Meier V. D."/>
        </authorList>
    </citation>
    <scope>NUCLEOTIDE SEQUENCE</scope>
    <source>
        <strain evidence="2">AVDCRST_MAG41</strain>
    </source>
</reference>
<feature type="region of interest" description="Disordered" evidence="1">
    <location>
        <begin position="868"/>
        <end position="909"/>
    </location>
</feature>
<protein>
    <submittedName>
        <fullName evidence="2">GH2 / CBM42 / GH43_23</fullName>
        <ecNumber evidence="2">3.2.1.23</ecNumber>
    </submittedName>
</protein>
<dbReference type="AlphaFoldDB" id="A0A6J4IUF7"/>
<dbReference type="GO" id="GO:0004565">
    <property type="term" value="F:beta-galactosidase activity"/>
    <property type="evidence" value="ECO:0007669"/>
    <property type="project" value="UniProtKB-EC"/>
</dbReference>
<dbReference type="EMBL" id="CADCTP010000220">
    <property type="protein sequence ID" value="CAA9261006.1"/>
    <property type="molecule type" value="Genomic_DNA"/>
</dbReference>
<proteinExistence type="predicted"/>
<feature type="compositionally biased region" description="Low complexity" evidence="1">
    <location>
        <begin position="212"/>
        <end position="224"/>
    </location>
</feature>
<feature type="compositionally biased region" description="Basic and acidic residues" evidence="1">
    <location>
        <begin position="871"/>
        <end position="880"/>
    </location>
</feature>
<keyword evidence="2" id="KW-0326">Glycosidase</keyword>
<organism evidence="2">
    <name type="scientific">uncultured Mycobacteriales bacterium</name>
    <dbReference type="NCBI Taxonomy" id="581187"/>
    <lineage>
        <taxon>Bacteria</taxon>
        <taxon>Bacillati</taxon>
        <taxon>Actinomycetota</taxon>
        <taxon>Actinomycetes</taxon>
        <taxon>Mycobacteriales</taxon>
        <taxon>environmental samples</taxon>
    </lineage>
</organism>
<feature type="compositionally biased region" description="Basic and acidic residues" evidence="1">
    <location>
        <begin position="790"/>
        <end position="803"/>
    </location>
</feature>
<accession>A0A6J4IUF7</accession>
<feature type="region of interest" description="Disordered" evidence="1">
    <location>
        <begin position="130"/>
        <end position="375"/>
    </location>
</feature>
<feature type="compositionally biased region" description="Low complexity" evidence="1">
    <location>
        <begin position="90"/>
        <end position="99"/>
    </location>
</feature>
<feature type="region of interest" description="Disordered" evidence="1">
    <location>
        <begin position="1"/>
        <end position="41"/>
    </location>
</feature>
<evidence type="ECO:0000256" key="1">
    <source>
        <dbReference type="SAM" id="MobiDB-lite"/>
    </source>
</evidence>
<feature type="compositionally biased region" description="Basic residues" evidence="1">
    <location>
        <begin position="149"/>
        <end position="181"/>
    </location>
</feature>
<feature type="compositionally biased region" description="Basic and acidic residues" evidence="1">
    <location>
        <begin position="542"/>
        <end position="566"/>
    </location>
</feature>
<feature type="compositionally biased region" description="Basic residues" evidence="1">
    <location>
        <begin position="474"/>
        <end position="483"/>
    </location>
</feature>
<feature type="compositionally biased region" description="Basic residues" evidence="1">
    <location>
        <begin position="590"/>
        <end position="599"/>
    </location>
</feature>
<feature type="non-terminal residue" evidence="2">
    <location>
        <position position="909"/>
    </location>
</feature>
<dbReference type="EC" id="3.2.1.23" evidence="2"/>
<feature type="compositionally biased region" description="Basic residues" evidence="1">
    <location>
        <begin position="833"/>
        <end position="842"/>
    </location>
</feature>